<dbReference type="AlphaFoldDB" id="A0A1V4T0E8"/>
<proteinExistence type="predicted"/>
<dbReference type="RefSeq" id="WP_080051899.1">
    <property type="nucleotide sequence ID" value="NZ_MTSM01000055.1"/>
</dbReference>
<protein>
    <submittedName>
        <fullName evidence="1">Uncharacterized protein</fullName>
    </submittedName>
</protein>
<gene>
    <name evidence="1" type="ORF">BTE48_16120</name>
</gene>
<evidence type="ECO:0000313" key="1">
    <source>
        <dbReference type="EMBL" id="OPX54077.1"/>
    </source>
</evidence>
<keyword evidence="2" id="KW-1185">Reference proteome</keyword>
<dbReference type="Proteomes" id="UP000191418">
    <property type="component" value="Unassembled WGS sequence"/>
</dbReference>
<name>A0A1V4T0E8_9GAMM</name>
<organism evidence="1 2">
    <name type="scientific">Oceanospirillum multiglobuliferum</name>
    <dbReference type="NCBI Taxonomy" id="64969"/>
    <lineage>
        <taxon>Bacteria</taxon>
        <taxon>Pseudomonadati</taxon>
        <taxon>Pseudomonadota</taxon>
        <taxon>Gammaproteobacteria</taxon>
        <taxon>Oceanospirillales</taxon>
        <taxon>Oceanospirillaceae</taxon>
        <taxon>Oceanospirillum</taxon>
    </lineage>
</organism>
<reference evidence="1 2" key="1">
    <citation type="submission" date="2017-01" db="EMBL/GenBank/DDBJ databases">
        <title>Genome Sequencing of a Marine Spirillum, Oceanospirillum multiglobuliferum ATCC 33336, from Japan.</title>
        <authorList>
            <person name="Carney J.G."/>
            <person name="Trachtenberg A.M."/>
            <person name="Rheaume B.A."/>
            <person name="Linnane J.D."/>
            <person name="Pitts N.L."/>
            <person name="Mykles D.L."/>
            <person name="Maclea K.S."/>
        </authorList>
    </citation>
    <scope>NUCLEOTIDE SEQUENCE [LARGE SCALE GENOMIC DNA]</scope>
    <source>
        <strain evidence="1 2">ATCC 33336</strain>
    </source>
</reference>
<comment type="caution">
    <text evidence="1">The sequence shown here is derived from an EMBL/GenBank/DDBJ whole genome shotgun (WGS) entry which is preliminary data.</text>
</comment>
<evidence type="ECO:0000313" key="2">
    <source>
        <dbReference type="Proteomes" id="UP000191418"/>
    </source>
</evidence>
<dbReference type="EMBL" id="MTSM01000055">
    <property type="protein sequence ID" value="OPX54077.1"/>
    <property type="molecule type" value="Genomic_DNA"/>
</dbReference>
<sequence>MNVYVIAKISENGKVYYHSGGNAFNNKVVTRLYNDLRTAKIQLDKVRQGVEKPESVVLVGYYAENGKVLPY</sequence>
<accession>A0A1V4T0E8</accession>